<dbReference type="Pfam" id="PF04973">
    <property type="entry name" value="NMN_transporter"/>
    <property type="match status" value="1"/>
</dbReference>
<comment type="similarity">
    <text evidence="3">Belongs to the nicotinamide ribonucleoside (NR) uptake permease (TC 4.B.1) family.</text>
</comment>
<name>A0A7X9RS59_9BACT</name>
<feature type="transmembrane region" description="Helical" evidence="10">
    <location>
        <begin position="47"/>
        <end position="65"/>
    </location>
</feature>
<comment type="subcellular location">
    <subcellularLocation>
        <location evidence="2">Cell membrane</location>
        <topology evidence="2">Multi-pass membrane protein</topology>
    </subcellularLocation>
</comment>
<keyword evidence="8 10" id="KW-1133">Transmembrane helix</keyword>
<sequence length="222" mass="26001">MEFLSSIIDINSTFFEVLGYPMSYIEFFGTLSGLISVWLATKANIHTWTIGIINVIAFFLIYYQIQLYSDMFLQVFFFGTSVLGIWQWLKKKPVENDKKIRFLHQRDQILLSVLMIVTTFILGYMVSQIHLYLPKYFTAPASYPYADAFTTVLSIFATFLMAYKRVECWVLWILVDVVCIVLYFQKGVMFISVEYFIFLFIAINGLIQWSKSIQNEKRFSIG</sequence>
<dbReference type="PANTHER" id="PTHR36122:SF2">
    <property type="entry name" value="NICOTINAMIDE RIBOSIDE TRANSPORTER PNUC"/>
    <property type="match status" value="1"/>
</dbReference>
<dbReference type="GO" id="GO:0005886">
    <property type="term" value="C:plasma membrane"/>
    <property type="evidence" value="ECO:0007669"/>
    <property type="project" value="UniProtKB-SubCell"/>
</dbReference>
<evidence type="ECO:0000256" key="8">
    <source>
        <dbReference type="ARBA" id="ARBA00022989"/>
    </source>
</evidence>
<gene>
    <name evidence="11" type="ORF">HHU12_11560</name>
</gene>
<organism evidence="11 12">
    <name type="scientific">Flammeovirga aprica JL-4</name>
    <dbReference type="NCBI Taxonomy" id="694437"/>
    <lineage>
        <taxon>Bacteria</taxon>
        <taxon>Pseudomonadati</taxon>
        <taxon>Bacteroidota</taxon>
        <taxon>Cytophagia</taxon>
        <taxon>Cytophagales</taxon>
        <taxon>Flammeovirgaceae</taxon>
        <taxon>Flammeovirga</taxon>
    </lineage>
</organism>
<feature type="transmembrane region" description="Helical" evidence="10">
    <location>
        <begin position="168"/>
        <end position="184"/>
    </location>
</feature>
<evidence type="ECO:0000256" key="9">
    <source>
        <dbReference type="ARBA" id="ARBA00023136"/>
    </source>
</evidence>
<proteinExistence type="inferred from homology"/>
<keyword evidence="6" id="KW-1003">Cell membrane</keyword>
<dbReference type="NCBIfam" id="TIGR01528">
    <property type="entry name" value="NMN_trans_PnuC"/>
    <property type="match status" value="1"/>
</dbReference>
<accession>A0A7X9RS59</accession>
<keyword evidence="12" id="KW-1185">Reference proteome</keyword>
<feature type="transmembrane region" description="Helical" evidence="10">
    <location>
        <begin position="109"/>
        <end position="133"/>
    </location>
</feature>
<evidence type="ECO:0000256" key="5">
    <source>
        <dbReference type="ARBA" id="ARBA00022448"/>
    </source>
</evidence>
<keyword evidence="9 10" id="KW-0472">Membrane</keyword>
<dbReference type="InterPro" id="IPR006419">
    <property type="entry name" value="NMN_transpt_PnuC"/>
</dbReference>
<dbReference type="Proteomes" id="UP000576082">
    <property type="component" value="Unassembled WGS sequence"/>
</dbReference>
<protein>
    <recommendedName>
        <fullName evidence="4">Nicotinamide riboside transporter PnuC</fullName>
    </recommendedName>
</protein>
<evidence type="ECO:0000256" key="6">
    <source>
        <dbReference type="ARBA" id="ARBA00022475"/>
    </source>
</evidence>
<evidence type="ECO:0000313" key="12">
    <source>
        <dbReference type="Proteomes" id="UP000576082"/>
    </source>
</evidence>
<dbReference type="EMBL" id="JABANE010000026">
    <property type="protein sequence ID" value="NME68598.1"/>
    <property type="molecule type" value="Genomic_DNA"/>
</dbReference>
<dbReference type="RefSeq" id="WP_169656900.1">
    <property type="nucleotide sequence ID" value="NZ_JABANE010000026.1"/>
</dbReference>
<feature type="transmembrane region" description="Helical" evidence="10">
    <location>
        <begin position="71"/>
        <end position="89"/>
    </location>
</feature>
<feature type="transmembrane region" description="Helical" evidence="10">
    <location>
        <begin position="145"/>
        <end position="163"/>
    </location>
</feature>
<evidence type="ECO:0000256" key="7">
    <source>
        <dbReference type="ARBA" id="ARBA00022692"/>
    </source>
</evidence>
<dbReference type="AlphaFoldDB" id="A0A7X9RS59"/>
<comment type="caution">
    <text evidence="11">The sequence shown here is derived from an EMBL/GenBank/DDBJ whole genome shotgun (WGS) entry which is preliminary data.</text>
</comment>
<dbReference type="GO" id="GO:0034257">
    <property type="term" value="F:nicotinamide riboside transmembrane transporter activity"/>
    <property type="evidence" value="ECO:0007669"/>
    <property type="project" value="InterPro"/>
</dbReference>
<evidence type="ECO:0000256" key="2">
    <source>
        <dbReference type="ARBA" id="ARBA00004651"/>
    </source>
</evidence>
<feature type="transmembrane region" description="Helical" evidence="10">
    <location>
        <begin position="20"/>
        <end position="40"/>
    </location>
</feature>
<evidence type="ECO:0000256" key="3">
    <source>
        <dbReference type="ARBA" id="ARBA00006669"/>
    </source>
</evidence>
<dbReference type="PANTHER" id="PTHR36122">
    <property type="entry name" value="NICOTINAMIDE RIBOSIDE TRANSPORTER PNUC"/>
    <property type="match status" value="1"/>
</dbReference>
<evidence type="ECO:0000256" key="4">
    <source>
        <dbReference type="ARBA" id="ARBA00017522"/>
    </source>
</evidence>
<evidence type="ECO:0000256" key="1">
    <source>
        <dbReference type="ARBA" id="ARBA00002672"/>
    </source>
</evidence>
<evidence type="ECO:0000313" key="11">
    <source>
        <dbReference type="EMBL" id="NME68598.1"/>
    </source>
</evidence>
<reference evidence="11 12" key="1">
    <citation type="submission" date="2020-04" db="EMBL/GenBank/DDBJ databases">
        <title>Flammeovirga sp. SR4, a novel species isolated from seawater.</title>
        <authorList>
            <person name="Wang X."/>
        </authorList>
    </citation>
    <scope>NUCLEOTIDE SEQUENCE [LARGE SCALE GENOMIC DNA]</scope>
    <source>
        <strain evidence="11 12">ATCC 23126</strain>
    </source>
</reference>
<keyword evidence="7 10" id="KW-0812">Transmembrane</keyword>
<comment type="function">
    <text evidence="1">Required for nicotinamide riboside transport across the inner membrane.</text>
</comment>
<evidence type="ECO:0000256" key="10">
    <source>
        <dbReference type="SAM" id="Phobius"/>
    </source>
</evidence>
<keyword evidence="5" id="KW-0813">Transport</keyword>
<feature type="transmembrane region" description="Helical" evidence="10">
    <location>
        <begin position="190"/>
        <end position="209"/>
    </location>
</feature>